<name>A0ABZ2L444_9BACT</name>
<accession>A0ABZ2L444</accession>
<evidence type="ECO:0000313" key="1">
    <source>
        <dbReference type="EMBL" id="WXB05724.1"/>
    </source>
</evidence>
<evidence type="ECO:0000313" key="2">
    <source>
        <dbReference type="Proteomes" id="UP001374803"/>
    </source>
</evidence>
<reference evidence="1" key="1">
    <citation type="submission" date="2021-12" db="EMBL/GenBank/DDBJ databases">
        <title>Discovery of the Pendulisporaceae a myxobacterial family with distinct sporulation behavior and unique specialized metabolism.</title>
        <authorList>
            <person name="Garcia R."/>
            <person name="Popoff A."/>
            <person name="Bader C.D."/>
            <person name="Loehr J."/>
            <person name="Walesch S."/>
            <person name="Walt C."/>
            <person name="Boldt J."/>
            <person name="Bunk B."/>
            <person name="Haeckl F.J.F.P.J."/>
            <person name="Gunesch A.P."/>
            <person name="Birkelbach J."/>
            <person name="Nuebel U."/>
            <person name="Pietschmann T."/>
            <person name="Bach T."/>
            <person name="Mueller R."/>
        </authorList>
    </citation>
    <scope>NUCLEOTIDE SEQUENCE</scope>
    <source>
        <strain evidence="1">MSr11367</strain>
    </source>
</reference>
<dbReference type="RefSeq" id="WP_394835370.1">
    <property type="nucleotide sequence ID" value="NZ_CP089929.1"/>
</dbReference>
<proteinExistence type="predicted"/>
<dbReference type="Gene3D" id="3.40.390.10">
    <property type="entry name" value="Collagenase (Catalytic Domain)"/>
    <property type="match status" value="1"/>
</dbReference>
<dbReference type="SUPFAM" id="SSF55486">
    <property type="entry name" value="Metalloproteases ('zincins'), catalytic domain"/>
    <property type="match status" value="1"/>
</dbReference>
<sequence length="403" mass="43602">MRFARAVSGFADASAPDIDDHGFTVTKNGPAHGPTVGVIAGRTIRVRVVRDRLSKGAQIFPVAVNPAVAKIEFPEEGTPLSPDDNGTQHGDCVYIHGVSHGGDAAETVVRLHFGTKDGPVIAELAVRVYKLMSIDVQVHVVDMFDDNPRNDWPAGPSLSFQRVQRGFALVNQIYAQAGIQFKLAKELKHEAVHHCARRGRLTTEGLSPGDDVETQTVMSQHPVSDALNVYLVNIIASVGAGGGLNVGGFGQSREKARRIAPDPGRTPLPFPGGQVGLVASLQEDDKDWVTLTSFAHVAAHEIAHVLTLEHYNGLDVPFAQEDIWADRSLMHTNASWESLEVPPFMRQKRSSASRQVGYGQFNSKMISPGQLLMSKIRHVMKQTPEISMLRAAADAGTFAPLLP</sequence>
<dbReference type="Proteomes" id="UP001374803">
    <property type="component" value="Chromosome"/>
</dbReference>
<keyword evidence="2" id="KW-1185">Reference proteome</keyword>
<protein>
    <submittedName>
        <fullName evidence="1">Uncharacterized protein</fullName>
    </submittedName>
</protein>
<organism evidence="1 2">
    <name type="scientific">Pendulispora rubella</name>
    <dbReference type="NCBI Taxonomy" id="2741070"/>
    <lineage>
        <taxon>Bacteria</taxon>
        <taxon>Pseudomonadati</taxon>
        <taxon>Myxococcota</taxon>
        <taxon>Myxococcia</taxon>
        <taxon>Myxococcales</taxon>
        <taxon>Sorangiineae</taxon>
        <taxon>Pendulisporaceae</taxon>
        <taxon>Pendulispora</taxon>
    </lineage>
</organism>
<dbReference type="InterPro" id="IPR024079">
    <property type="entry name" value="MetalloPept_cat_dom_sf"/>
</dbReference>
<gene>
    <name evidence="1" type="ORF">LVJ94_00400</name>
</gene>
<dbReference type="EMBL" id="CP089983">
    <property type="protein sequence ID" value="WXB05724.1"/>
    <property type="molecule type" value="Genomic_DNA"/>
</dbReference>